<organism evidence="1 2">
    <name type="scientific">Panacagrimonas perspica</name>
    <dbReference type="NCBI Taxonomy" id="381431"/>
    <lineage>
        <taxon>Bacteria</taxon>
        <taxon>Pseudomonadati</taxon>
        <taxon>Pseudomonadota</taxon>
        <taxon>Gammaproteobacteria</taxon>
        <taxon>Nevskiales</taxon>
        <taxon>Nevskiaceae</taxon>
        <taxon>Panacagrimonas</taxon>
    </lineage>
</organism>
<evidence type="ECO:0000313" key="1">
    <source>
        <dbReference type="EMBL" id="TDU30926.1"/>
    </source>
</evidence>
<accession>A0A4V3F612</accession>
<keyword evidence="2" id="KW-1185">Reference proteome</keyword>
<comment type="caution">
    <text evidence="1">The sequence shown here is derived from an EMBL/GenBank/DDBJ whole genome shotgun (WGS) entry which is preliminary data.</text>
</comment>
<dbReference type="Proteomes" id="UP000295341">
    <property type="component" value="Unassembled WGS sequence"/>
</dbReference>
<dbReference type="PANTHER" id="PTHR48228">
    <property type="entry name" value="SUCCINYL-COA--D-CITRAMALATE COA-TRANSFERASE"/>
    <property type="match status" value="1"/>
</dbReference>
<sequence length="409" mass="42796">MWLTGTRDGEPQLCPVSLAAAADGALAVIGALSLDPLPTSLDGARLLGERAATSALTRAGAESCGGACRLLEAANGTIALNLARDADWELLPAWLEADTPHDWNAVRDAVASREVEALVARGRELGLALSAVDAHHATAAQWFRVTTEHAATRSRRRAAPRVIDLSSLWAGPLCSHLLQLGGADVIKVEGLARPDGARQGPRAFFDLLNAGKRSVALDLAHAAGRAQLLALLRDADIVVEASRPRALRQLGIDAGKIVLESPDLTWISLTGHGRGEPQEQWIAYGDDAGVDAGLSRVMRQITGDAMFVGDAIADPLAGLHAAAVAWCSWRSGGSRLVSIALSDVVRSIVERSAPAGSDMDWRELHRGGIALLRESGAIVEPPSARTPSGCAPDLGADTVAVLRELTGTC</sequence>
<reference evidence="1 2" key="1">
    <citation type="submission" date="2019-03" db="EMBL/GenBank/DDBJ databases">
        <title>Genomic Encyclopedia of Type Strains, Phase IV (KMG-IV): sequencing the most valuable type-strain genomes for metagenomic binning, comparative biology and taxonomic classification.</title>
        <authorList>
            <person name="Goeker M."/>
        </authorList>
    </citation>
    <scope>NUCLEOTIDE SEQUENCE [LARGE SCALE GENOMIC DNA]</scope>
    <source>
        <strain evidence="1 2">DSM 26377</strain>
    </source>
</reference>
<name>A0A4V3F612_9GAMM</name>
<dbReference type="InterPro" id="IPR003673">
    <property type="entry name" value="CoA-Trfase_fam_III"/>
</dbReference>
<dbReference type="InterPro" id="IPR050509">
    <property type="entry name" value="CoA-transferase_III"/>
</dbReference>
<dbReference type="SUPFAM" id="SSF89796">
    <property type="entry name" value="CoA-transferase family III (CaiB/BaiF)"/>
    <property type="match status" value="1"/>
</dbReference>
<dbReference type="Pfam" id="PF02515">
    <property type="entry name" value="CoA_transf_3"/>
    <property type="match status" value="1"/>
</dbReference>
<proteinExistence type="predicted"/>
<protein>
    <submittedName>
        <fullName evidence="1">CoA transferase family III</fullName>
    </submittedName>
</protein>
<keyword evidence="1" id="KW-0808">Transferase</keyword>
<dbReference type="Gene3D" id="3.40.50.10540">
    <property type="entry name" value="Crotonobetainyl-coa:carnitine coa-transferase, domain 1"/>
    <property type="match status" value="1"/>
</dbReference>
<dbReference type="OrthoDB" id="4909260at2"/>
<dbReference type="AlphaFoldDB" id="A0A4V3F612"/>
<dbReference type="InterPro" id="IPR023606">
    <property type="entry name" value="CoA-Trfase_III_dom_1_sf"/>
</dbReference>
<dbReference type="PANTHER" id="PTHR48228:SF5">
    <property type="entry name" value="ALPHA-METHYLACYL-COA RACEMASE"/>
    <property type="match status" value="1"/>
</dbReference>
<dbReference type="EMBL" id="SOBT01000008">
    <property type="protein sequence ID" value="TDU30926.1"/>
    <property type="molecule type" value="Genomic_DNA"/>
</dbReference>
<evidence type="ECO:0000313" key="2">
    <source>
        <dbReference type="Proteomes" id="UP000295341"/>
    </source>
</evidence>
<dbReference type="RefSeq" id="WP_133879560.1">
    <property type="nucleotide sequence ID" value="NZ_MWIN01000022.1"/>
</dbReference>
<dbReference type="GO" id="GO:0016740">
    <property type="term" value="F:transferase activity"/>
    <property type="evidence" value="ECO:0007669"/>
    <property type="project" value="UniProtKB-KW"/>
</dbReference>
<gene>
    <name evidence="1" type="ORF">DFR24_0283</name>
</gene>